<keyword evidence="1" id="KW-1133">Transmembrane helix</keyword>
<feature type="transmembrane region" description="Helical" evidence="1">
    <location>
        <begin position="77"/>
        <end position="96"/>
    </location>
</feature>
<dbReference type="Pfam" id="PF14331">
    <property type="entry name" value="IcmF-related_N"/>
    <property type="match status" value="1"/>
</dbReference>
<dbReference type="KEGG" id="agv:OJF2_15450"/>
<evidence type="ECO:0000313" key="4">
    <source>
        <dbReference type="Proteomes" id="UP000324233"/>
    </source>
</evidence>
<name>A0A5B9VY26_9BACT</name>
<evidence type="ECO:0000256" key="1">
    <source>
        <dbReference type="SAM" id="Phobius"/>
    </source>
</evidence>
<dbReference type="EMBL" id="CP042997">
    <property type="protein sequence ID" value="QEH33049.1"/>
    <property type="molecule type" value="Genomic_DNA"/>
</dbReference>
<dbReference type="RefSeq" id="WP_148592660.1">
    <property type="nucleotide sequence ID" value="NZ_CP042997.1"/>
</dbReference>
<proteinExistence type="predicted"/>
<gene>
    <name evidence="3" type="ORF">OJF2_15450</name>
</gene>
<feature type="transmembrane region" description="Helical" evidence="1">
    <location>
        <begin position="38"/>
        <end position="56"/>
    </location>
</feature>
<dbReference type="InterPro" id="IPR025743">
    <property type="entry name" value="TssM1_N"/>
</dbReference>
<dbReference type="AlphaFoldDB" id="A0A5B9VY26"/>
<keyword evidence="4" id="KW-1185">Reference proteome</keyword>
<feature type="transmembrane region" description="Helical" evidence="1">
    <location>
        <begin position="501"/>
        <end position="522"/>
    </location>
</feature>
<evidence type="ECO:0000259" key="2">
    <source>
        <dbReference type="Pfam" id="PF14331"/>
    </source>
</evidence>
<sequence>MIKIIAKPWEWACWLWGLVFPMFSSQEAAEKAAPAARWSGRIVLLAIVLALLGAINRLPTVGLQNLIPQYPALARNWLPLFFLSLYVLLWLGWWLYRILSMEVQEEASDFPDIDRAWAQAMEALSRAEIRLDATPLYLVLGWSSGSEEALFKAAGIKARVKQVPTDKLEPLHVTADRDSIWVTCPGASLLGQQDPSFIGQESGGGGAVLATMMEEQPDPFKTMGVGMATGGLEGAMEDARKEIDAGRAAGRPVRNIDREKYLARLRHLCRLIRRDRLGFCPVNGVLVVLPISSADPRSRPEEIAAACRQDLQESFASFRMRCPILFLIADLERVPGFADLVGRLPASQLNNRMGQRFPLVPDVREEEVPAKVEGSVEWVINSLFGTMVYSLFRVESNRSIDEIAEVLRGNQALFQFLGKIRERRERLARLVRDCIPAVADEKLMFGGCYFAATGEGDDAERAFASGVLNRLVQEQDLVSWTEQAMAEDATFARTAGVVRKIFMAVAGVLVLGIVGLLVMRFAGRGS</sequence>
<evidence type="ECO:0000313" key="3">
    <source>
        <dbReference type="EMBL" id="QEH33049.1"/>
    </source>
</evidence>
<dbReference type="Proteomes" id="UP000324233">
    <property type="component" value="Chromosome"/>
</dbReference>
<dbReference type="OrthoDB" id="275567at2"/>
<protein>
    <recommendedName>
        <fullName evidence="2">Type VI secretion system component TssM1 N-terminal domain-containing protein</fullName>
    </recommendedName>
</protein>
<feature type="domain" description="Type VI secretion system component TssM1 N-terminal" evidence="2">
    <location>
        <begin position="264"/>
        <end position="472"/>
    </location>
</feature>
<keyword evidence="1" id="KW-0812">Transmembrane</keyword>
<reference evidence="3 4" key="1">
    <citation type="submission" date="2019-08" db="EMBL/GenBank/DDBJ databases">
        <title>Deep-cultivation of Planctomycetes and their phenomic and genomic characterization uncovers novel biology.</title>
        <authorList>
            <person name="Wiegand S."/>
            <person name="Jogler M."/>
            <person name="Boedeker C."/>
            <person name="Pinto D."/>
            <person name="Vollmers J."/>
            <person name="Rivas-Marin E."/>
            <person name="Kohn T."/>
            <person name="Peeters S.H."/>
            <person name="Heuer A."/>
            <person name="Rast P."/>
            <person name="Oberbeckmann S."/>
            <person name="Bunk B."/>
            <person name="Jeske O."/>
            <person name="Meyerdierks A."/>
            <person name="Storesund J.E."/>
            <person name="Kallscheuer N."/>
            <person name="Luecker S."/>
            <person name="Lage O.M."/>
            <person name="Pohl T."/>
            <person name="Merkel B.J."/>
            <person name="Hornburger P."/>
            <person name="Mueller R.-W."/>
            <person name="Bruemmer F."/>
            <person name="Labrenz M."/>
            <person name="Spormann A.M."/>
            <person name="Op den Camp H."/>
            <person name="Overmann J."/>
            <person name="Amann R."/>
            <person name="Jetten M.S.M."/>
            <person name="Mascher T."/>
            <person name="Medema M.H."/>
            <person name="Devos D.P."/>
            <person name="Kaster A.-K."/>
            <person name="Ovreas L."/>
            <person name="Rohde M."/>
            <person name="Galperin M.Y."/>
            <person name="Jogler C."/>
        </authorList>
    </citation>
    <scope>NUCLEOTIDE SEQUENCE [LARGE SCALE GENOMIC DNA]</scope>
    <source>
        <strain evidence="3 4">OJF2</strain>
    </source>
</reference>
<accession>A0A5B9VY26</accession>
<keyword evidence="1" id="KW-0472">Membrane</keyword>
<organism evidence="3 4">
    <name type="scientific">Aquisphaera giovannonii</name>
    <dbReference type="NCBI Taxonomy" id="406548"/>
    <lineage>
        <taxon>Bacteria</taxon>
        <taxon>Pseudomonadati</taxon>
        <taxon>Planctomycetota</taxon>
        <taxon>Planctomycetia</taxon>
        <taxon>Isosphaerales</taxon>
        <taxon>Isosphaeraceae</taxon>
        <taxon>Aquisphaera</taxon>
    </lineage>
</organism>